<dbReference type="STRING" id="1802514.A2955_04115"/>
<name>A0A1F8B0I4_9BACT</name>
<protein>
    <recommendedName>
        <fullName evidence="4">DUF5666 domain-containing protein</fullName>
    </recommendedName>
</protein>
<gene>
    <name evidence="2" type="ORF">A2955_04115</name>
</gene>
<dbReference type="EMBL" id="MGHA01000058">
    <property type="protein sequence ID" value="OGM57506.1"/>
    <property type="molecule type" value="Genomic_DNA"/>
</dbReference>
<dbReference type="Proteomes" id="UP000177501">
    <property type="component" value="Unassembled WGS sequence"/>
</dbReference>
<sequence>MNLTKLLTIATLIIFATQPIVAQESSTKEAQDIRAKVEQKIEEALKNPKAYIGSITDKTEDTLQIKNSGGEIQLVSVDVDATNFVQINKTTKKIKFDDIAIGDFIIAMGYRNGNEVLEAKRILSTLPIEPLKRKIVMGNIINIEKKEIATRELGGQETTFTFPKKWKGPDIKELSIGNKIIIVSTEIEGKDTIRTIHLIESPTPTAGN</sequence>
<proteinExistence type="predicted"/>
<accession>A0A1F8B0I4</accession>
<evidence type="ECO:0000313" key="2">
    <source>
        <dbReference type="EMBL" id="OGM57506.1"/>
    </source>
</evidence>
<evidence type="ECO:0000256" key="1">
    <source>
        <dbReference type="SAM" id="SignalP"/>
    </source>
</evidence>
<dbReference type="AlphaFoldDB" id="A0A1F8B0I4"/>
<keyword evidence="1" id="KW-0732">Signal</keyword>
<evidence type="ECO:0000313" key="3">
    <source>
        <dbReference type="Proteomes" id="UP000177501"/>
    </source>
</evidence>
<feature type="signal peptide" evidence="1">
    <location>
        <begin position="1"/>
        <end position="22"/>
    </location>
</feature>
<feature type="chain" id="PRO_5009534983" description="DUF5666 domain-containing protein" evidence="1">
    <location>
        <begin position="23"/>
        <end position="208"/>
    </location>
</feature>
<organism evidence="2 3">
    <name type="scientific">Candidatus Woesebacteria bacterium RIFCSPLOWO2_01_FULL_37_19</name>
    <dbReference type="NCBI Taxonomy" id="1802514"/>
    <lineage>
        <taxon>Bacteria</taxon>
        <taxon>Candidatus Woeseibacteriota</taxon>
    </lineage>
</organism>
<evidence type="ECO:0008006" key="4">
    <source>
        <dbReference type="Google" id="ProtNLM"/>
    </source>
</evidence>
<comment type="caution">
    <text evidence="2">The sequence shown here is derived from an EMBL/GenBank/DDBJ whole genome shotgun (WGS) entry which is preliminary data.</text>
</comment>
<reference evidence="2 3" key="1">
    <citation type="journal article" date="2016" name="Nat. Commun.">
        <title>Thousands of microbial genomes shed light on interconnected biogeochemical processes in an aquifer system.</title>
        <authorList>
            <person name="Anantharaman K."/>
            <person name="Brown C.T."/>
            <person name="Hug L.A."/>
            <person name="Sharon I."/>
            <person name="Castelle C.J."/>
            <person name="Probst A.J."/>
            <person name="Thomas B.C."/>
            <person name="Singh A."/>
            <person name="Wilkins M.J."/>
            <person name="Karaoz U."/>
            <person name="Brodie E.L."/>
            <person name="Williams K.H."/>
            <person name="Hubbard S.S."/>
            <person name="Banfield J.F."/>
        </authorList>
    </citation>
    <scope>NUCLEOTIDE SEQUENCE [LARGE SCALE GENOMIC DNA]</scope>
</reference>